<keyword evidence="2" id="KW-1185">Reference proteome</keyword>
<dbReference type="EMBL" id="PVTL01000004">
    <property type="protein sequence ID" value="PRY68589.1"/>
    <property type="molecule type" value="Genomic_DNA"/>
</dbReference>
<comment type="caution">
    <text evidence="1">The sequence shown here is derived from an EMBL/GenBank/DDBJ whole genome shotgun (WGS) entry which is preliminary data.</text>
</comment>
<dbReference type="AlphaFoldDB" id="A0A2T0VEI7"/>
<dbReference type="Proteomes" id="UP000237983">
    <property type="component" value="Unassembled WGS sequence"/>
</dbReference>
<evidence type="ECO:0000313" key="1">
    <source>
        <dbReference type="EMBL" id="PRY68589.1"/>
    </source>
</evidence>
<protein>
    <submittedName>
        <fullName evidence="1">Uncharacterized protein</fullName>
    </submittedName>
</protein>
<proteinExistence type="predicted"/>
<name>A0A2T0VEI7_9MICO</name>
<accession>A0A2T0VEI7</accession>
<organism evidence="1 2">
    <name type="scientific">Glaciihabitans tibetensis</name>
    <dbReference type="NCBI Taxonomy" id="1266600"/>
    <lineage>
        <taxon>Bacteria</taxon>
        <taxon>Bacillati</taxon>
        <taxon>Actinomycetota</taxon>
        <taxon>Actinomycetes</taxon>
        <taxon>Micrococcales</taxon>
        <taxon>Microbacteriaceae</taxon>
        <taxon>Glaciihabitans</taxon>
    </lineage>
</organism>
<sequence length="121" mass="12980">MFNWGASRKLSTLRMFDCITAVPIAPGDAPMMPLGLRAKELVPQGLDPQPIAFLSAPGIALLYTGEMKRMPSDAAIASLRATPSGGYSASKSESYSGRSLMGISVYAFPTTARCRLILRRI</sequence>
<evidence type="ECO:0000313" key="2">
    <source>
        <dbReference type="Proteomes" id="UP000237983"/>
    </source>
</evidence>
<reference evidence="1 2" key="1">
    <citation type="submission" date="2018-03" db="EMBL/GenBank/DDBJ databases">
        <title>Genomic Encyclopedia of Type Strains, Phase III (KMG-III): the genomes of soil and plant-associated and newly described type strains.</title>
        <authorList>
            <person name="Whitman W."/>
        </authorList>
    </citation>
    <scope>NUCLEOTIDE SEQUENCE [LARGE SCALE GENOMIC DNA]</scope>
    <source>
        <strain evidence="1 2">CGMCC 1.12484</strain>
    </source>
</reference>
<gene>
    <name evidence="1" type="ORF">B0I08_104292</name>
</gene>